<dbReference type="SUPFAM" id="SSF56672">
    <property type="entry name" value="DNA/RNA polymerases"/>
    <property type="match status" value="1"/>
</dbReference>
<accession>A0A5J4V3F6</accession>
<dbReference type="AlphaFoldDB" id="A0A5J4V3F6"/>
<evidence type="ECO:0000313" key="1">
    <source>
        <dbReference type="EMBL" id="KAA6377147.1"/>
    </source>
</evidence>
<organism evidence="1 2">
    <name type="scientific">Streblomastix strix</name>
    <dbReference type="NCBI Taxonomy" id="222440"/>
    <lineage>
        <taxon>Eukaryota</taxon>
        <taxon>Metamonada</taxon>
        <taxon>Preaxostyla</taxon>
        <taxon>Oxymonadida</taxon>
        <taxon>Streblomastigidae</taxon>
        <taxon>Streblomastix</taxon>
    </lineage>
</organism>
<evidence type="ECO:0000313" key="2">
    <source>
        <dbReference type="Proteomes" id="UP000324800"/>
    </source>
</evidence>
<proteinExistence type="predicted"/>
<comment type="caution">
    <text evidence="1">The sequence shown here is derived from an EMBL/GenBank/DDBJ whole genome shotgun (WGS) entry which is preliminary data.</text>
</comment>
<dbReference type="Proteomes" id="UP000324800">
    <property type="component" value="Unassembled WGS sequence"/>
</dbReference>
<name>A0A5J4V3F6_9EUKA</name>
<dbReference type="InterPro" id="IPR043502">
    <property type="entry name" value="DNA/RNA_pol_sf"/>
</dbReference>
<protein>
    <recommendedName>
        <fullName evidence="3">Reverse transcriptase domain-containing protein</fullName>
    </recommendedName>
</protein>
<feature type="non-terminal residue" evidence="1">
    <location>
        <position position="66"/>
    </location>
</feature>
<dbReference type="OrthoDB" id="6771932at2759"/>
<reference evidence="1 2" key="1">
    <citation type="submission" date="2019-03" db="EMBL/GenBank/DDBJ databases">
        <title>Single cell metagenomics reveals metabolic interactions within the superorganism composed of flagellate Streblomastix strix and complex community of Bacteroidetes bacteria on its surface.</title>
        <authorList>
            <person name="Treitli S.C."/>
            <person name="Kolisko M."/>
            <person name="Husnik F."/>
            <person name="Keeling P."/>
            <person name="Hampl V."/>
        </authorList>
    </citation>
    <scope>NUCLEOTIDE SEQUENCE [LARGE SCALE GENOMIC DNA]</scope>
    <source>
        <strain evidence="1">ST1C</strain>
    </source>
</reference>
<gene>
    <name evidence="1" type="ORF">EZS28_027324</name>
</gene>
<sequence length="66" mass="7487">MKPVMTVIRQRGIRSCVYLDDGIAFFNSKKEAESGVKQILDLFVSLELTVNFAKSMLIPHQNPTFL</sequence>
<evidence type="ECO:0008006" key="3">
    <source>
        <dbReference type="Google" id="ProtNLM"/>
    </source>
</evidence>
<dbReference type="EMBL" id="SNRW01010015">
    <property type="protein sequence ID" value="KAA6377147.1"/>
    <property type="molecule type" value="Genomic_DNA"/>
</dbReference>